<evidence type="ECO:0000259" key="13">
    <source>
        <dbReference type="PROSITE" id="PS51898"/>
    </source>
</evidence>
<dbReference type="PROSITE" id="PS51898">
    <property type="entry name" value="TYR_RECOMBINASE"/>
    <property type="match status" value="1"/>
</dbReference>
<keyword evidence="6 11" id="KW-0159">Chromosome partition</keyword>
<dbReference type="RefSeq" id="WP_145618722.1">
    <property type="nucleotide sequence ID" value="NZ_VITO01000013.1"/>
</dbReference>
<feature type="active site" evidence="11">
    <location>
        <position position="309"/>
    </location>
</feature>
<feature type="active site" evidence="11">
    <location>
        <position position="283"/>
    </location>
</feature>
<comment type="subunit">
    <text evidence="11">Forms a cyclic heterotetrameric complex composed of two molecules of XerC and two molecules of XerD.</text>
</comment>
<evidence type="ECO:0000256" key="8">
    <source>
        <dbReference type="ARBA" id="ARBA00023125"/>
    </source>
</evidence>
<dbReference type="AlphaFoldDB" id="A0A560FQK6"/>
<dbReference type="SUPFAM" id="SSF56349">
    <property type="entry name" value="DNA breaking-rejoining enzymes"/>
    <property type="match status" value="1"/>
</dbReference>
<dbReference type="InterPro" id="IPR011932">
    <property type="entry name" value="Recomb_XerD"/>
</dbReference>
<dbReference type="InterPro" id="IPR010998">
    <property type="entry name" value="Integrase_recombinase_N"/>
</dbReference>
<keyword evidence="8 11" id="KW-0238">DNA-binding</keyword>
<protein>
    <recommendedName>
        <fullName evidence="3 11">Tyrosine recombinase XerD</fullName>
    </recommendedName>
</protein>
<name>A0A560FQK6_9PROT</name>
<reference evidence="15 16" key="1">
    <citation type="submission" date="2019-06" db="EMBL/GenBank/DDBJ databases">
        <title>Genomic Encyclopedia of Type Strains, Phase IV (KMG-V): Genome sequencing to study the core and pangenomes of soil and plant-associated prokaryotes.</title>
        <authorList>
            <person name="Whitman W."/>
        </authorList>
    </citation>
    <scope>NUCLEOTIDE SEQUENCE [LARGE SCALE GENOMIC DNA]</scope>
    <source>
        <strain evidence="15 16">BR 11865</strain>
    </source>
</reference>
<gene>
    <name evidence="11" type="primary">xerD</name>
    <name evidence="15" type="ORF">FBZ88_11364</name>
</gene>
<dbReference type="GO" id="GO:0051301">
    <property type="term" value="P:cell division"/>
    <property type="evidence" value="ECO:0007669"/>
    <property type="project" value="UniProtKB-KW"/>
</dbReference>
<dbReference type="PANTHER" id="PTHR30349:SF90">
    <property type="entry name" value="TYROSINE RECOMBINASE XERD"/>
    <property type="match status" value="1"/>
</dbReference>
<comment type="caution">
    <text evidence="15">The sequence shown here is derived from an EMBL/GenBank/DDBJ whole genome shotgun (WGS) entry which is preliminary data.</text>
</comment>
<dbReference type="InterPro" id="IPR050090">
    <property type="entry name" value="Tyrosine_recombinase_XerCD"/>
</dbReference>
<dbReference type="Pfam" id="PF02899">
    <property type="entry name" value="Phage_int_SAM_1"/>
    <property type="match status" value="1"/>
</dbReference>
<feature type="domain" description="Core-binding (CB)" evidence="14">
    <location>
        <begin position="30"/>
        <end position="121"/>
    </location>
</feature>
<feature type="active site" evidence="11">
    <location>
        <position position="207"/>
    </location>
</feature>
<comment type="similarity">
    <text evidence="2 11">Belongs to the 'phage' integrase family. XerD subfamily.</text>
</comment>
<evidence type="ECO:0000256" key="12">
    <source>
        <dbReference type="SAM" id="MobiDB-lite"/>
    </source>
</evidence>
<dbReference type="InterPro" id="IPR011010">
    <property type="entry name" value="DNA_brk_join_enz"/>
</dbReference>
<keyword evidence="9 11" id="KW-0233">DNA recombination</keyword>
<keyword evidence="4 11" id="KW-0963">Cytoplasm</keyword>
<comment type="function">
    <text evidence="11">Site-specific tyrosine recombinase, which acts by catalyzing the cutting and rejoining of the recombining DNA molecules. The XerC-XerD complex is essential to convert dimers of the bacterial chromosome into monomers to permit their segregation at cell division. It also contributes to the segregational stability of plasmids.</text>
</comment>
<dbReference type="Gene3D" id="1.10.150.130">
    <property type="match status" value="1"/>
</dbReference>
<dbReference type="GO" id="GO:0007059">
    <property type="term" value="P:chromosome segregation"/>
    <property type="evidence" value="ECO:0007669"/>
    <property type="project" value="UniProtKB-UniRule"/>
</dbReference>
<evidence type="ECO:0000256" key="4">
    <source>
        <dbReference type="ARBA" id="ARBA00022490"/>
    </source>
</evidence>
<feature type="domain" description="Tyr recombinase" evidence="13">
    <location>
        <begin position="142"/>
        <end position="331"/>
    </location>
</feature>
<proteinExistence type="inferred from homology"/>
<dbReference type="Gene3D" id="1.10.443.10">
    <property type="entry name" value="Intergrase catalytic core"/>
    <property type="match status" value="1"/>
</dbReference>
<evidence type="ECO:0000256" key="6">
    <source>
        <dbReference type="ARBA" id="ARBA00022829"/>
    </source>
</evidence>
<evidence type="ECO:0000256" key="7">
    <source>
        <dbReference type="ARBA" id="ARBA00022908"/>
    </source>
</evidence>
<keyword evidence="5 11" id="KW-0132">Cell division</keyword>
<dbReference type="InterPro" id="IPR004107">
    <property type="entry name" value="Integrase_SAM-like_N"/>
</dbReference>
<keyword evidence="7 11" id="KW-0229">DNA integration</keyword>
<dbReference type="PROSITE" id="PS51900">
    <property type="entry name" value="CB"/>
    <property type="match status" value="1"/>
</dbReference>
<dbReference type="Proteomes" id="UP000316545">
    <property type="component" value="Unassembled WGS sequence"/>
</dbReference>
<dbReference type="PANTHER" id="PTHR30349">
    <property type="entry name" value="PHAGE INTEGRASE-RELATED"/>
    <property type="match status" value="1"/>
</dbReference>
<sequence>MAPRIPKGEAATGGAAPKKRSPGRPRGATLALPPGVDAFLDMAVAERGAAANTRDAYRRDLVDAARFIAGQKGGKGPALDQAGTDDLRAYLDHLGRDGTQAAVRTVARRLSALRQYYKFLVSEGRRDIDPAAVLDGPRLGRPLPKILSEDDVGRMLDTAAAQGGAEGLRLAALLELLYATGLRVSELVGLPLSAFSRDGRVLVVKGKGGKERMVPLSPPARDALAAYLPHRAAFFSPGREAKQASLLFPSRSSGGTLTRQRFGQLLKDLALAAGLDPAKVSPHVLRHAFATHLLDHGADLRSVQKMLGHADIGTTQIYTHVVGERLRRTVEDHHPLAKENPGAKGNPGVRGPRKG</sequence>
<accession>A0A560FQK6</accession>
<feature type="region of interest" description="Disordered" evidence="12">
    <location>
        <begin position="332"/>
        <end position="355"/>
    </location>
</feature>
<dbReference type="NCBIfam" id="NF001399">
    <property type="entry name" value="PRK00283.1"/>
    <property type="match status" value="1"/>
</dbReference>
<feature type="active site" description="O-(3'-phospho-DNA)-tyrosine intermediate" evidence="11">
    <location>
        <position position="318"/>
    </location>
</feature>
<evidence type="ECO:0000313" key="15">
    <source>
        <dbReference type="EMBL" id="TWB23893.1"/>
    </source>
</evidence>
<dbReference type="GO" id="GO:0005737">
    <property type="term" value="C:cytoplasm"/>
    <property type="evidence" value="ECO:0007669"/>
    <property type="project" value="UniProtKB-SubCell"/>
</dbReference>
<evidence type="ECO:0000313" key="16">
    <source>
        <dbReference type="Proteomes" id="UP000316545"/>
    </source>
</evidence>
<organism evidence="15 16">
    <name type="scientific">Nitrospirillum amazonense</name>
    <dbReference type="NCBI Taxonomy" id="28077"/>
    <lineage>
        <taxon>Bacteria</taxon>
        <taxon>Pseudomonadati</taxon>
        <taxon>Pseudomonadota</taxon>
        <taxon>Alphaproteobacteria</taxon>
        <taxon>Rhodospirillales</taxon>
        <taxon>Azospirillaceae</taxon>
        <taxon>Nitrospirillum</taxon>
    </lineage>
</organism>
<dbReference type="InterPro" id="IPR002104">
    <property type="entry name" value="Integrase_catalytic"/>
</dbReference>
<feature type="active site" evidence="11">
    <location>
        <position position="286"/>
    </location>
</feature>
<dbReference type="GO" id="GO:0003677">
    <property type="term" value="F:DNA binding"/>
    <property type="evidence" value="ECO:0007669"/>
    <property type="project" value="UniProtKB-UniRule"/>
</dbReference>
<evidence type="ECO:0000256" key="11">
    <source>
        <dbReference type="HAMAP-Rule" id="MF_01807"/>
    </source>
</evidence>
<comment type="subcellular location">
    <subcellularLocation>
        <location evidence="1 11">Cytoplasm</location>
    </subcellularLocation>
</comment>
<evidence type="ECO:0000256" key="2">
    <source>
        <dbReference type="ARBA" id="ARBA00010450"/>
    </source>
</evidence>
<feature type="region of interest" description="Disordered" evidence="12">
    <location>
        <begin position="1"/>
        <end position="28"/>
    </location>
</feature>
<evidence type="ECO:0000256" key="1">
    <source>
        <dbReference type="ARBA" id="ARBA00004496"/>
    </source>
</evidence>
<feature type="active site" evidence="11">
    <location>
        <position position="183"/>
    </location>
</feature>
<dbReference type="EMBL" id="VITO01000013">
    <property type="protein sequence ID" value="TWB23893.1"/>
    <property type="molecule type" value="Genomic_DNA"/>
</dbReference>
<keyword evidence="16" id="KW-1185">Reference proteome</keyword>
<dbReference type="InterPro" id="IPR013762">
    <property type="entry name" value="Integrase-like_cat_sf"/>
</dbReference>
<dbReference type="HAMAP" id="MF_01807">
    <property type="entry name" value="Recomb_XerD"/>
    <property type="match status" value="1"/>
</dbReference>
<dbReference type="GO" id="GO:0009037">
    <property type="term" value="F:tyrosine-based site-specific recombinase activity"/>
    <property type="evidence" value="ECO:0007669"/>
    <property type="project" value="UniProtKB-UniRule"/>
</dbReference>
<evidence type="ECO:0000259" key="14">
    <source>
        <dbReference type="PROSITE" id="PS51900"/>
    </source>
</evidence>
<evidence type="ECO:0000256" key="9">
    <source>
        <dbReference type="ARBA" id="ARBA00023172"/>
    </source>
</evidence>
<evidence type="ECO:0000256" key="3">
    <source>
        <dbReference type="ARBA" id="ARBA00015810"/>
    </source>
</evidence>
<evidence type="ECO:0000256" key="5">
    <source>
        <dbReference type="ARBA" id="ARBA00022618"/>
    </source>
</evidence>
<dbReference type="GO" id="GO:0006313">
    <property type="term" value="P:DNA transposition"/>
    <property type="evidence" value="ECO:0007669"/>
    <property type="project" value="UniProtKB-UniRule"/>
</dbReference>
<evidence type="ECO:0000256" key="10">
    <source>
        <dbReference type="ARBA" id="ARBA00023306"/>
    </source>
</evidence>
<dbReference type="InterPro" id="IPR023009">
    <property type="entry name" value="Tyrosine_recombinase_XerC/XerD"/>
</dbReference>
<dbReference type="InterPro" id="IPR044068">
    <property type="entry name" value="CB"/>
</dbReference>
<dbReference type="Pfam" id="PF00589">
    <property type="entry name" value="Phage_integrase"/>
    <property type="match status" value="1"/>
</dbReference>
<keyword evidence="10 11" id="KW-0131">Cell cycle</keyword>
<dbReference type="HAMAP" id="MF_01808">
    <property type="entry name" value="Recomb_XerC_XerD"/>
    <property type="match status" value="1"/>
</dbReference>